<reference evidence="6 7" key="1">
    <citation type="submission" date="2019-02" db="EMBL/GenBank/DDBJ databases">
        <title>Deep-cultivation of Planctomycetes and their phenomic and genomic characterization uncovers novel biology.</title>
        <authorList>
            <person name="Wiegand S."/>
            <person name="Jogler M."/>
            <person name="Boedeker C."/>
            <person name="Pinto D."/>
            <person name="Vollmers J."/>
            <person name="Rivas-Marin E."/>
            <person name="Kohn T."/>
            <person name="Peeters S.H."/>
            <person name="Heuer A."/>
            <person name="Rast P."/>
            <person name="Oberbeckmann S."/>
            <person name="Bunk B."/>
            <person name="Jeske O."/>
            <person name="Meyerdierks A."/>
            <person name="Storesund J.E."/>
            <person name="Kallscheuer N."/>
            <person name="Luecker S."/>
            <person name="Lage O.M."/>
            <person name="Pohl T."/>
            <person name="Merkel B.J."/>
            <person name="Hornburger P."/>
            <person name="Mueller R.-W."/>
            <person name="Bruemmer F."/>
            <person name="Labrenz M."/>
            <person name="Spormann A.M."/>
            <person name="Op den Camp H."/>
            <person name="Overmann J."/>
            <person name="Amann R."/>
            <person name="Jetten M.S.M."/>
            <person name="Mascher T."/>
            <person name="Medema M.H."/>
            <person name="Devos D.P."/>
            <person name="Kaster A.-K."/>
            <person name="Ovreas L."/>
            <person name="Rohde M."/>
            <person name="Galperin M.Y."/>
            <person name="Jogler C."/>
        </authorList>
    </citation>
    <scope>NUCLEOTIDE SEQUENCE [LARGE SCALE GENOMIC DNA]</scope>
    <source>
        <strain evidence="6 7">Pan161</strain>
    </source>
</reference>
<proteinExistence type="inferred from homology"/>
<evidence type="ECO:0000256" key="5">
    <source>
        <dbReference type="SAM" id="MobiDB-lite"/>
    </source>
</evidence>
<organism evidence="6 7">
    <name type="scientific">Gimesia algae</name>
    <dbReference type="NCBI Taxonomy" id="2527971"/>
    <lineage>
        <taxon>Bacteria</taxon>
        <taxon>Pseudomonadati</taxon>
        <taxon>Planctomycetota</taxon>
        <taxon>Planctomycetia</taxon>
        <taxon>Planctomycetales</taxon>
        <taxon>Planctomycetaceae</taxon>
        <taxon>Gimesia</taxon>
    </lineage>
</organism>
<dbReference type="RefSeq" id="WP_145224674.1">
    <property type="nucleotide sequence ID" value="NZ_CP036343.1"/>
</dbReference>
<evidence type="ECO:0000256" key="1">
    <source>
        <dbReference type="ARBA" id="ARBA00011046"/>
    </source>
</evidence>
<dbReference type="Pfam" id="PF03965">
    <property type="entry name" value="Penicillinase_R"/>
    <property type="match status" value="1"/>
</dbReference>
<keyword evidence="2" id="KW-0805">Transcription regulation</keyword>
<dbReference type="GO" id="GO:0045892">
    <property type="term" value="P:negative regulation of DNA-templated transcription"/>
    <property type="evidence" value="ECO:0007669"/>
    <property type="project" value="InterPro"/>
</dbReference>
<evidence type="ECO:0000256" key="3">
    <source>
        <dbReference type="ARBA" id="ARBA00023125"/>
    </source>
</evidence>
<dbReference type="InterPro" id="IPR036388">
    <property type="entry name" value="WH-like_DNA-bd_sf"/>
</dbReference>
<dbReference type="InterPro" id="IPR036390">
    <property type="entry name" value="WH_DNA-bd_sf"/>
</dbReference>
<dbReference type="InterPro" id="IPR005650">
    <property type="entry name" value="BlaI_family"/>
</dbReference>
<dbReference type="EMBL" id="CP036343">
    <property type="protein sequence ID" value="QDT89449.1"/>
    <property type="molecule type" value="Genomic_DNA"/>
</dbReference>
<dbReference type="PIRSF" id="PIRSF019455">
    <property type="entry name" value="CopR_AtkY"/>
    <property type="match status" value="1"/>
</dbReference>
<evidence type="ECO:0000256" key="2">
    <source>
        <dbReference type="ARBA" id="ARBA00023015"/>
    </source>
</evidence>
<dbReference type="SUPFAM" id="SSF46785">
    <property type="entry name" value="Winged helix' DNA-binding domain"/>
    <property type="match status" value="1"/>
</dbReference>
<dbReference type="GO" id="GO:0003677">
    <property type="term" value="F:DNA binding"/>
    <property type="evidence" value="ECO:0007669"/>
    <property type="project" value="UniProtKB-KW"/>
</dbReference>
<evidence type="ECO:0000313" key="6">
    <source>
        <dbReference type="EMBL" id="QDT89449.1"/>
    </source>
</evidence>
<evidence type="ECO:0000256" key="4">
    <source>
        <dbReference type="ARBA" id="ARBA00023163"/>
    </source>
</evidence>
<keyword evidence="4" id="KW-0804">Transcription</keyword>
<evidence type="ECO:0000313" key="7">
    <source>
        <dbReference type="Proteomes" id="UP000316855"/>
    </source>
</evidence>
<dbReference type="Gene3D" id="1.10.4040.10">
    <property type="entry name" value="Penicillinase repressor domain"/>
    <property type="match status" value="1"/>
</dbReference>
<dbReference type="Gene3D" id="1.10.10.10">
    <property type="entry name" value="Winged helix-like DNA-binding domain superfamily/Winged helix DNA-binding domain"/>
    <property type="match status" value="1"/>
</dbReference>
<dbReference type="Proteomes" id="UP000316855">
    <property type="component" value="Chromosome"/>
</dbReference>
<accession>A0A517V8Y1</accession>
<gene>
    <name evidence="6" type="primary">blaI_5</name>
    <name evidence="6" type="ORF">Pan161_10780</name>
</gene>
<comment type="similarity">
    <text evidence="1">Belongs to the BlaI transcriptional regulatory family.</text>
</comment>
<protein>
    <submittedName>
        <fullName evidence="6">Penicillinase repressor</fullName>
    </submittedName>
</protein>
<sequence>MSQRSELQITEAEWDVMLSVWEADDQTAGEIIARVEPIQKRSHRTVRTLLTRLVEKGAVTVRIDGSRHLYRAAVTRNECVRLAARSFTDRFFAGDLQSLLIHFVENETLSSDEVEELRQRLDERLTEKSEPNANQATNKSSSRRRKKK</sequence>
<dbReference type="AlphaFoldDB" id="A0A517V8Y1"/>
<dbReference type="KEGG" id="gax:Pan161_10780"/>
<keyword evidence="3" id="KW-0238">DNA-binding</keyword>
<dbReference type="OrthoDB" id="9795583at2"/>
<keyword evidence="7" id="KW-1185">Reference proteome</keyword>
<name>A0A517V8Y1_9PLAN</name>
<feature type="region of interest" description="Disordered" evidence="5">
    <location>
        <begin position="122"/>
        <end position="148"/>
    </location>
</feature>